<keyword evidence="3" id="KW-0597">Phosphoprotein</keyword>
<keyword evidence="10" id="KW-1133">Transmembrane helix</keyword>
<keyword evidence="5" id="KW-0547">Nucleotide-binding</keyword>
<dbReference type="SMART" id="SM00387">
    <property type="entry name" value="HATPase_c"/>
    <property type="match status" value="1"/>
</dbReference>
<dbReference type="Pfam" id="PF02518">
    <property type="entry name" value="HATPase_c"/>
    <property type="match status" value="1"/>
</dbReference>
<sequence>MPVAERGVLDLSEWDVARDGPIALNGQWEFYWDQLLAPDAFKSDIAPPQPSGFMNLPGTWKDQELEGKALPGQGQATFRLRLLPGPENLQLALRLISIHAAYRLWANGKLVAQSGELGRSSATETPHRSLVLARVASQGKPIDLVLQVSNHAFRRGGLLYPVLLGLPDQLELIHSRIWSWGMFFVGSLLIMIVYHLVLYFLKRKESSTLYFSLDCLLLICYYVTSDPSDWLINLFIPNMNSGILQKISVISYPVMSSVVYRFYRSLYPVDFLRFIQNLCDLRNIAFVLIVLTQSNIVIYTALYWLALSTVLLNCYFLVMLIICVRRGRDGASFLLLGYLSFSAATLSEIYGHIISFFEGSILLFGFLAFVLFQALAMAQRFANAFTAVENLSADLRTEMDERTRLEREIVNVSEEERRRLSHDLHDGLCQQLVGTRVRCAALTRRQIAEHDVEAEVAAIASLLTDSVGQAYDLSRGLWPVELDPGQVEASLAELARRVSRASGIVIQFCGNLPCSPCRNEHLVQLYRIAQEAVANAVKHAKPSRITISLGCGPDRQLTLAVRDNGIGHRTAARTSGGLGLRMMAYRARTIGASLSIDDAEDGGTRVVCSLACPADKTSEDADG</sequence>
<dbReference type="CDD" id="cd16917">
    <property type="entry name" value="HATPase_UhpB-NarQ-NarX-like"/>
    <property type="match status" value="1"/>
</dbReference>
<evidence type="ECO:0000259" key="11">
    <source>
        <dbReference type="SMART" id="SM00387"/>
    </source>
</evidence>
<gene>
    <name evidence="12" type="ORF">B193_1048</name>
</gene>
<dbReference type="InterPro" id="IPR011712">
    <property type="entry name" value="Sig_transdc_His_kin_sub3_dim/P"/>
</dbReference>
<dbReference type="PATRIC" id="fig|1206767.3.peg.1015"/>
<name>K6FNU1_9BACT</name>
<comment type="caution">
    <text evidence="12">The sequence shown here is derived from an EMBL/GenBank/DDBJ whole genome shotgun (WGS) entry which is preliminary data.</text>
</comment>
<feature type="transmembrane region" description="Helical" evidence="10">
    <location>
        <begin position="177"/>
        <end position="201"/>
    </location>
</feature>
<dbReference type="Gene3D" id="1.20.5.1930">
    <property type="match status" value="1"/>
</dbReference>
<keyword evidence="7" id="KW-0067">ATP-binding</keyword>
<evidence type="ECO:0000256" key="5">
    <source>
        <dbReference type="ARBA" id="ARBA00022741"/>
    </source>
</evidence>
<evidence type="ECO:0000256" key="3">
    <source>
        <dbReference type="ARBA" id="ARBA00022553"/>
    </source>
</evidence>
<evidence type="ECO:0000313" key="13">
    <source>
        <dbReference type="Proteomes" id="UP000006272"/>
    </source>
</evidence>
<accession>K6FNU1</accession>
<keyword evidence="8" id="KW-0902">Two-component regulatory system</keyword>
<feature type="transmembrane region" description="Helical" evidence="10">
    <location>
        <begin position="333"/>
        <end position="353"/>
    </location>
</feature>
<feature type="transmembrane region" description="Helical" evidence="10">
    <location>
        <begin position="359"/>
        <end position="378"/>
    </location>
</feature>
<feature type="transmembrane region" description="Helical" evidence="10">
    <location>
        <begin position="208"/>
        <end position="224"/>
    </location>
</feature>
<keyword evidence="6 12" id="KW-0418">Kinase</keyword>
<dbReference type="GO" id="GO:0000155">
    <property type="term" value="F:phosphorelay sensor kinase activity"/>
    <property type="evidence" value="ECO:0007669"/>
    <property type="project" value="InterPro"/>
</dbReference>
<evidence type="ECO:0000256" key="4">
    <source>
        <dbReference type="ARBA" id="ARBA00022679"/>
    </source>
</evidence>
<dbReference type="GO" id="GO:0046983">
    <property type="term" value="F:protein dimerization activity"/>
    <property type="evidence" value="ECO:0007669"/>
    <property type="project" value="InterPro"/>
</dbReference>
<dbReference type="Pfam" id="PF07695">
    <property type="entry name" value="7TMR-DISM_7TM"/>
    <property type="match status" value="1"/>
</dbReference>
<keyword evidence="4" id="KW-0808">Transferase</keyword>
<feature type="domain" description="Histidine kinase/HSP90-like ATPase" evidence="11">
    <location>
        <begin position="520"/>
        <end position="614"/>
    </location>
</feature>
<dbReference type="AlphaFoldDB" id="K6FNU1"/>
<dbReference type="GO" id="GO:0005524">
    <property type="term" value="F:ATP binding"/>
    <property type="evidence" value="ECO:0007669"/>
    <property type="project" value="UniProtKB-KW"/>
</dbReference>
<dbReference type="SUPFAM" id="SSF49785">
    <property type="entry name" value="Galactose-binding domain-like"/>
    <property type="match status" value="1"/>
</dbReference>
<dbReference type="EC" id="2.7.13.3" evidence="2"/>
<keyword evidence="10" id="KW-0472">Membrane</keyword>
<dbReference type="GO" id="GO:0016020">
    <property type="term" value="C:membrane"/>
    <property type="evidence" value="ECO:0007669"/>
    <property type="project" value="InterPro"/>
</dbReference>
<reference evidence="12 13" key="1">
    <citation type="submission" date="2012-07" db="EMBL/GenBank/DDBJ databases">
        <title>Draft genome sequence of Desulfovibrio magneticus str. Maddingley MBC34 obtained from a metagenomic sequence of a methanogenic enrichment isolated from coal-seam formation water in Victoria, Australia.</title>
        <authorList>
            <person name="Greenfield P."/>
            <person name="Hendry P."/>
            <person name="Li D."/>
            <person name="Rosewarne C.P."/>
            <person name="Tran-Dinh N."/>
            <person name="Elbourne L.D.H."/>
            <person name="Paulsen I.T."/>
            <person name="Midgley D.J."/>
        </authorList>
    </citation>
    <scope>NUCLEOTIDE SEQUENCE [LARGE SCALE GENOMIC DNA]</scope>
    <source>
        <strain evidence="13">Maddingley MBC34</strain>
    </source>
</reference>
<proteinExistence type="predicted"/>
<dbReference type="PANTHER" id="PTHR24421">
    <property type="entry name" value="NITRATE/NITRITE SENSOR PROTEIN NARX-RELATED"/>
    <property type="match status" value="1"/>
</dbReference>
<evidence type="ECO:0000256" key="9">
    <source>
        <dbReference type="SAM" id="Coils"/>
    </source>
</evidence>
<evidence type="ECO:0000256" key="1">
    <source>
        <dbReference type="ARBA" id="ARBA00000085"/>
    </source>
</evidence>
<feature type="coiled-coil region" evidence="9">
    <location>
        <begin position="388"/>
        <end position="415"/>
    </location>
</feature>
<protein>
    <recommendedName>
        <fullName evidence="2">histidine kinase</fullName>
        <ecNumber evidence="2">2.7.13.3</ecNumber>
    </recommendedName>
</protein>
<dbReference type="Gene3D" id="3.30.565.10">
    <property type="entry name" value="Histidine kinase-like ATPase, C-terminal domain"/>
    <property type="match status" value="1"/>
</dbReference>
<keyword evidence="9" id="KW-0175">Coiled coil</keyword>
<dbReference type="EMBL" id="ALAO01000084">
    <property type="protein sequence ID" value="EKO40227.1"/>
    <property type="molecule type" value="Genomic_DNA"/>
</dbReference>
<keyword evidence="10" id="KW-0812">Transmembrane</keyword>
<dbReference type="InterPro" id="IPR003594">
    <property type="entry name" value="HATPase_dom"/>
</dbReference>
<evidence type="ECO:0000256" key="2">
    <source>
        <dbReference type="ARBA" id="ARBA00012438"/>
    </source>
</evidence>
<feature type="transmembrane region" description="Helical" evidence="10">
    <location>
        <begin position="310"/>
        <end position="326"/>
    </location>
</feature>
<dbReference type="InterPro" id="IPR050482">
    <property type="entry name" value="Sensor_HK_TwoCompSys"/>
</dbReference>
<comment type="catalytic activity">
    <reaction evidence="1">
        <text>ATP + protein L-histidine = ADP + protein N-phospho-L-histidine.</text>
        <dbReference type="EC" id="2.7.13.3"/>
    </reaction>
</comment>
<organism evidence="12 13">
    <name type="scientific">Solidesulfovibrio magneticus str. Maddingley MBC34</name>
    <dbReference type="NCBI Taxonomy" id="1206767"/>
    <lineage>
        <taxon>Bacteria</taxon>
        <taxon>Pseudomonadati</taxon>
        <taxon>Thermodesulfobacteriota</taxon>
        <taxon>Desulfovibrionia</taxon>
        <taxon>Desulfovibrionales</taxon>
        <taxon>Desulfovibrionaceae</taxon>
        <taxon>Solidesulfovibrio</taxon>
    </lineage>
</organism>
<evidence type="ECO:0000256" key="7">
    <source>
        <dbReference type="ARBA" id="ARBA00022840"/>
    </source>
</evidence>
<dbReference type="InterPro" id="IPR036890">
    <property type="entry name" value="HATPase_C_sf"/>
</dbReference>
<dbReference type="PANTHER" id="PTHR24421:SF10">
    <property type="entry name" value="NITRATE_NITRITE SENSOR PROTEIN NARQ"/>
    <property type="match status" value="1"/>
</dbReference>
<dbReference type="Gene3D" id="2.60.120.260">
    <property type="entry name" value="Galactose-binding domain-like"/>
    <property type="match status" value="1"/>
</dbReference>
<evidence type="ECO:0000256" key="10">
    <source>
        <dbReference type="SAM" id="Phobius"/>
    </source>
</evidence>
<dbReference type="InterPro" id="IPR011623">
    <property type="entry name" value="7TMR_DISM_rcpt_extracell_dom1"/>
</dbReference>
<dbReference type="SUPFAM" id="SSF55874">
    <property type="entry name" value="ATPase domain of HSP90 chaperone/DNA topoisomerase II/histidine kinase"/>
    <property type="match status" value="1"/>
</dbReference>
<dbReference type="Proteomes" id="UP000006272">
    <property type="component" value="Unassembled WGS sequence"/>
</dbReference>
<evidence type="ECO:0000256" key="6">
    <source>
        <dbReference type="ARBA" id="ARBA00022777"/>
    </source>
</evidence>
<evidence type="ECO:0000256" key="8">
    <source>
        <dbReference type="ARBA" id="ARBA00023012"/>
    </source>
</evidence>
<dbReference type="InterPro" id="IPR008979">
    <property type="entry name" value="Galactose-bd-like_sf"/>
</dbReference>
<dbReference type="Pfam" id="PF07730">
    <property type="entry name" value="HisKA_3"/>
    <property type="match status" value="1"/>
</dbReference>
<evidence type="ECO:0000313" key="12">
    <source>
        <dbReference type="EMBL" id="EKO40227.1"/>
    </source>
</evidence>